<sequence>MFNIIYSEFMKLKKSYILVIVFISGCLLPGVNFFNAITNDFSNLSQVQIQHFIKNQMINAETLSFQFLFIIVFSLVVGYVFTREFIDKTANILYTYPSSRIKIFIGKFITVGILIMITYLIQFFISYLVVYIEFGVLPPAEFIIKDIKVNIYSVLLQLILIPIPVLIANITKNIIIPIVYGALGGIIGLGVMTILMSGSIYGQLCPLVLPALPFYHYHRGDPIDYIAVVGSAVITFGISMFLCIYHSKNADVN</sequence>
<evidence type="ECO:0000313" key="2">
    <source>
        <dbReference type="EMBL" id="NMF04397.1"/>
    </source>
</evidence>
<evidence type="ECO:0000313" key="4">
    <source>
        <dbReference type="Proteomes" id="UP000190973"/>
    </source>
</evidence>
<dbReference type="Proteomes" id="UP000587880">
    <property type="component" value="Unassembled WGS sequence"/>
</dbReference>
<keyword evidence="1" id="KW-1133">Transmembrane helix</keyword>
<feature type="transmembrane region" description="Helical" evidence="1">
    <location>
        <begin position="178"/>
        <end position="202"/>
    </location>
</feature>
<reference evidence="3 4" key="1">
    <citation type="submission" date="2016-05" db="EMBL/GenBank/DDBJ databases">
        <title>Microbial solvent formation.</title>
        <authorList>
            <person name="Poehlein A."/>
            <person name="Montoya Solano J.D."/>
            <person name="Flitsch S."/>
            <person name="Krabben P."/>
            <person name="Duerre P."/>
            <person name="Daniel R."/>
        </authorList>
    </citation>
    <scope>NUCLEOTIDE SEQUENCE [LARGE SCALE GENOMIC DNA]</scope>
    <source>
        <strain evidence="3 4">DSM 53</strain>
    </source>
</reference>
<keyword evidence="1" id="KW-0812">Transmembrane</keyword>
<dbReference type="PANTHER" id="PTHR37305:SF1">
    <property type="entry name" value="MEMBRANE PROTEIN"/>
    <property type="match status" value="1"/>
</dbReference>
<feature type="transmembrane region" description="Helical" evidence="1">
    <location>
        <begin position="149"/>
        <end position="171"/>
    </location>
</feature>
<evidence type="ECO:0000313" key="3">
    <source>
        <dbReference type="EMBL" id="OOM56393.1"/>
    </source>
</evidence>
<accession>A0A1S8RT59</accession>
<reference evidence="2 5" key="2">
    <citation type="submission" date="2020-04" db="EMBL/GenBank/DDBJ databases">
        <authorList>
            <person name="Hitch T.C.A."/>
            <person name="Wylensek D."/>
            <person name="Clavel T."/>
        </authorList>
    </citation>
    <scope>NUCLEOTIDE SEQUENCE [LARGE SCALE GENOMIC DNA]</scope>
    <source>
        <strain evidence="2 5">WB01_NA02</strain>
    </source>
</reference>
<dbReference type="EMBL" id="LZZI01000126">
    <property type="protein sequence ID" value="OOM56393.1"/>
    <property type="molecule type" value="Genomic_DNA"/>
</dbReference>
<evidence type="ECO:0000313" key="5">
    <source>
        <dbReference type="Proteomes" id="UP000587880"/>
    </source>
</evidence>
<comment type="caution">
    <text evidence="3">The sequence shown here is derived from an EMBL/GenBank/DDBJ whole genome shotgun (WGS) entry which is preliminary data.</text>
</comment>
<name>A0A1S8RT59_CLOBE</name>
<dbReference type="RefSeq" id="WP_077840578.1">
    <property type="nucleotide sequence ID" value="NZ_JABAGD010000008.1"/>
</dbReference>
<proteinExistence type="predicted"/>
<dbReference type="PANTHER" id="PTHR37305">
    <property type="entry name" value="INTEGRAL MEMBRANE PROTEIN-RELATED"/>
    <property type="match status" value="1"/>
</dbReference>
<dbReference type="EMBL" id="JABAGD010000008">
    <property type="protein sequence ID" value="NMF04397.1"/>
    <property type="molecule type" value="Genomic_DNA"/>
</dbReference>
<feature type="transmembrane region" description="Helical" evidence="1">
    <location>
        <begin position="16"/>
        <end position="37"/>
    </location>
</feature>
<keyword evidence="1" id="KW-0472">Membrane</keyword>
<dbReference type="AlphaFoldDB" id="A0A1S8RT59"/>
<dbReference type="Proteomes" id="UP000190973">
    <property type="component" value="Unassembled WGS sequence"/>
</dbReference>
<feature type="transmembrane region" description="Helical" evidence="1">
    <location>
        <begin position="63"/>
        <end position="82"/>
    </location>
</feature>
<organism evidence="3 4">
    <name type="scientific">Clostridium beijerinckii</name>
    <name type="common">Clostridium MP</name>
    <dbReference type="NCBI Taxonomy" id="1520"/>
    <lineage>
        <taxon>Bacteria</taxon>
        <taxon>Bacillati</taxon>
        <taxon>Bacillota</taxon>
        <taxon>Clostridia</taxon>
        <taxon>Eubacteriales</taxon>
        <taxon>Clostridiaceae</taxon>
        <taxon>Clostridium</taxon>
    </lineage>
</organism>
<feature type="transmembrane region" description="Helical" evidence="1">
    <location>
        <begin position="222"/>
        <end position="245"/>
    </location>
</feature>
<evidence type="ECO:0000256" key="1">
    <source>
        <dbReference type="SAM" id="Phobius"/>
    </source>
</evidence>
<feature type="transmembrane region" description="Helical" evidence="1">
    <location>
        <begin position="103"/>
        <end position="129"/>
    </location>
</feature>
<gene>
    <name evidence="3" type="ORF">CLBCK_43430</name>
    <name evidence="2" type="ORF">HF849_06420</name>
</gene>
<protein>
    <submittedName>
        <fullName evidence="2">ABC transporter permease subunit</fullName>
    </submittedName>
    <submittedName>
        <fullName evidence="3">ABC-2 family transporter protein</fullName>
    </submittedName>
</protein>
<dbReference type="Pfam" id="PF12730">
    <property type="entry name" value="ABC2_membrane_4"/>
    <property type="match status" value="1"/>
</dbReference>